<sequence>MFVVSQTRGPAVPDQVVGVVGSDIAVLYAVRDLALVIFIGGFLLGWWRTTTAQDDATAQTTREMYADVALAVIVISGWLIALAIGTQVPARGVPSLLPTIAFLLVTPVYAATSVGVGVVTGIVTSRSMRGRVGALLVLGSILFFQAIIDIGYGTVTGTPVNTFQPPSDPLYFLLHRLSPFRLFIAGVNWIYGIGSSSSGVVITTQQLEPATELNAFITNAFVAEHTFETVPWFLTGWAALLGLCLWFGATLIVIVSETDG</sequence>
<gene>
    <name evidence="2" type="ORF">GCM10009021_27150</name>
</gene>
<protein>
    <submittedName>
        <fullName evidence="2">Uncharacterized protein</fullName>
    </submittedName>
</protein>
<feature type="transmembrane region" description="Helical" evidence="1">
    <location>
        <begin position="232"/>
        <end position="255"/>
    </location>
</feature>
<feature type="transmembrane region" description="Helical" evidence="1">
    <location>
        <begin position="135"/>
        <end position="155"/>
    </location>
</feature>
<proteinExistence type="predicted"/>
<reference evidence="2 3" key="1">
    <citation type="journal article" date="2019" name="Int. J. Syst. Evol. Microbiol.">
        <title>The Global Catalogue of Microorganisms (GCM) 10K type strain sequencing project: providing services to taxonomists for standard genome sequencing and annotation.</title>
        <authorList>
            <consortium name="The Broad Institute Genomics Platform"/>
            <consortium name="The Broad Institute Genome Sequencing Center for Infectious Disease"/>
            <person name="Wu L."/>
            <person name="Ma J."/>
        </authorList>
    </citation>
    <scope>NUCLEOTIDE SEQUENCE [LARGE SCALE GENOMIC DNA]</scope>
    <source>
        <strain evidence="2 3">JCM 16331</strain>
    </source>
</reference>
<evidence type="ECO:0000313" key="3">
    <source>
        <dbReference type="Proteomes" id="UP000608850"/>
    </source>
</evidence>
<comment type="caution">
    <text evidence="2">The sequence shown here is derived from an EMBL/GenBank/DDBJ whole genome shotgun (WGS) entry which is preliminary data.</text>
</comment>
<dbReference type="Proteomes" id="UP000608850">
    <property type="component" value="Unassembled WGS sequence"/>
</dbReference>
<keyword evidence="1" id="KW-0812">Transmembrane</keyword>
<dbReference type="AlphaFoldDB" id="A0A830GFL9"/>
<keyword evidence="1" id="KW-1133">Transmembrane helix</keyword>
<keyword evidence="3" id="KW-1185">Reference proteome</keyword>
<keyword evidence="1" id="KW-0472">Membrane</keyword>
<feature type="transmembrane region" description="Helical" evidence="1">
    <location>
        <begin position="25"/>
        <end position="47"/>
    </location>
</feature>
<dbReference type="EMBL" id="BMOQ01000008">
    <property type="protein sequence ID" value="GGN24042.1"/>
    <property type="molecule type" value="Genomic_DNA"/>
</dbReference>
<feature type="transmembrane region" description="Helical" evidence="1">
    <location>
        <begin position="100"/>
        <end position="123"/>
    </location>
</feature>
<evidence type="ECO:0000313" key="2">
    <source>
        <dbReference type="EMBL" id="GGN24042.1"/>
    </source>
</evidence>
<organism evidence="2 3">
    <name type="scientific">Halarchaeum nitratireducens</name>
    <dbReference type="NCBI Taxonomy" id="489913"/>
    <lineage>
        <taxon>Archaea</taxon>
        <taxon>Methanobacteriati</taxon>
        <taxon>Methanobacteriota</taxon>
        <taxon>Stenosarchaea group</taxon>
        <taxon>Halobacteria</taxon>
        <taxon>Halobacteriales</taxon>
        <taxon>Halobacteriaceae</taxon>
    </lineage>
</organism>
<feature type="transmembrane region" description="Helical" evidence="1">
    <location>
        <begin position="68"/>
        <end position="88"/>
    </location>
</feature>
<accession>A0A830GFL9</accession>
<name>A0A830GFL9_9EURY</name>
<evidence type="ECO:0000256" key="1">
    <source>
        <dbReference type="SAM" id="Phobius"/>
    </source>
</evidence>